<proteinExistence type="predicted"/>
<dbReference type="RefSeq" id="WP_166821343.1">
    <property type="nucleotide sequence ID" value="NZ_JAAOLX010000001.1"/>
</dbReference>
<comment type="caution">
    <text evidence="1">The sequence shown here is derived from an EMBL/GenBank/DDBJ whole genome shotgun (WGS) entry which is preliminary data.</text>
</comment>
<sequence length="160" mass="18478">MDPKSSIFIYLDFDGVLHQDGEPAIDENGRLCKNPNLFCWLDDLQHVLNDFEDVRIIVSSDWRRLFEDETLIRLLGNVGSRFSGVVECTNSERYVEILQDASNRKIIYWLAIDDHESIEVAAPSDERLIFCRPDKGIGELAKQEELKQKIRALQKKIQSP</sequence>
<evidence type="ECO:0000313" key="2">
    <source>
        <dbReference type="Proteomes" id="UP000712570"/>
    </source>
</evidence>
<name>A0ABX0KN70_9NEIS</name>
<dbReference type="Pfam" id="PF18143">
    <property type="entry name" value="HAD_SAK_2"/>
    <property type="match status" value="1"/>
</dbReference>
<reference evidence="1 2" key="1">
    <citation type="submission" date="2020-03" db="EMBL/GenBank/DDBJ databases">
        <title>Draft genome sequence of environmentally isolated violet-colored cultures.</title>
        <authorList>
            <person name="Wilson H.S."/>
        </authorList>
    </citation>
    <scope>NUCLEOTIDE SEQUENCE [LARGE SCALE GENOMIC DNA]</scope>
    <source>
        <strain evidence="1 2">HSC-16F04</strain>
    </source>
</reference>
<dbReference type="EMBL" id="JAAOLX010000001">
    <property type="protein sequence ID" value="NHQ84864.1"/>
    <property type="molecule type" value="Genomic_DNA"/>
</dbReference>
<accession>A0ABX0KN70</accession>
<gene>
    <name evidence="1" type="ORF">HA050_01895</name>
</gene>
<organism evidence="1 2">
    <name type="scientific">Iodobacter violaceini</name>
    <dbReference type="NCBI Taxonomy" id="3044271"/>
    <lineage>
        <taxon>Bacteria</taxon>
        <taxon>Pseudomonadati</taxon>
        <taxon>Pseudomonadota</taxon>
        <taxon>Betaproteobacteria</taxon>
        <taxon>Neisseriales</taxon>
        <taxon>Chitinibacteraceae</taxon>
        <taxon>Iodobacter</taxon>
    </lineage>
</organism>
<evidence type="ECO:0000313" key="1">
    <source>
        <dbReference type="EMBL" id="NHQ84864.1"/>
    </source>
</evidence>
<keyword evidence="2" id="KW-1185">Reference proteome</keyword>
<protein>
    <submittedName>
        <fullName evidence="1">Uncharacterized protein</fullName>
    </submittedName>
</protein>
<dbReference type="Proteomes" id="UP000712570">
    <property type="component" value="Unassembled WGS sequence"/>
</dbReference>